<evidence type="ECO:0000313" key="15">
    <source>
        <dbReference type="EMBL" id="KAJ7014715.1"/>
    </source>
</evidence>
<feature type="signal peptide" evidence="13">
    <location>
        <begin position="1"/>
        <end position="27"/>
    </location>
</feature>
<gene>
    <name evidence="15" type="ORF">NC653_004116</name>
</gene>
<proteinExistence type="inferred from homology"/>
<evidence type="ECO:0000259" key="14">
    <source>
        <dbReference type="Pfam" id="PF08263"/>
    </source>
</evidence>
<sequence>MASPSYGPLSFLCFLTPLFLLINTVQPLCHGVERSALLQFMQSFSISNNASISSYAYPKTASWKIRGESSDCCLWDGVECDEDTGYVIGLDLGGSSLHGSINSTSSLFQLVHLRRLNLGGNDFNYSQVPSRLALLSSLTYLNLSNSMFYGEIPLEITELSHLTSLDLARNLLELGSFDLRRLAQNLTGLEQLDLSSVNISSTVPDALANLSSLTFLNLEDCNLQGLIPSSFGDLTKLGYLNLGHNNFSGQVPLSLANLTQLEVLSLSQNSFISPGLSWLGNLNKIRALHLSDINLAGEIPLSLRNMTRLSQLHLSNNRLTGKIPLWISNLTQLKLVHLRHNELQGPIPESVSKLVNLEELKLEYNQLSGTIEFSMFASLKHLTVLQIRRNNLTVLTNISDNTTLPKFKYLALGDCNLSEFPDFLRSQDELIYLHLGRNRIQGQIPKWLGDIASLIGYSISSNSLTGEILPSLCNLRSLGFLDLSYNKLSGMFPNCLGDFSDSLLVLNLSNNFFHGRIPQAFRDESNLRMIDLSHNQLEGQLPRSLTNCRMMEILDLSYNRISDKFPFWLANLPKLQVLILRSNQFFGSIKSPGAMLEFRKLQIIDLSYNNFTGILPSEFFQTLRSMRFSDPKEFAYMQTIHKFQLYEINLANKGVYMKYWQIPNVIAAIDLSSNAFRGDIPQSIGTLEKVNALNLSNNHLSGDIPSVLGNLANLESLDLSQNMLSGEIPQHLTQLTFLAYFNVSHNQLEGPIPQGKQFNTFDNSSYEGNSGLYMKNLPKKSECSEPPQPPNLPKHQGFNNILPKDIEWIAVAIGYGSGLVVGVVVGLRVSARIPEWFVKTFGKTQGNRRRREVRGVRRR</sequence>
<protein>
    <submittedName>
        <fullName evidence="15">Receptor-like protein 6</fullName>
    </submittedName>
</protein>
<keyword evidence="5 12" id="KW-0812">Transmembrane</keyword>
<dbReference type="PANTHER" id="PTHR48052:SF8">
    <property type="entry name" value="LRR RECEPTOR-LIKE SERINE_THREONINE-PROTEIN KINASE FLS2"/>
    <property type="match status" value="1"/>
</dbReference>
<keyword evidence="9 12" id="KW-0472">Membrane</keyword>
<organism evidence="15 16">
    <name type="scientific">Populus alba x Populus x berolinensis</name>
    <dbReference type="NCBI Taxonomy" id="444605"/>
    <lineage>
        <taxon>Eukaryota</taxon>
        <taxon>Viridiplantae</taxon>
        <taxon>Streptophyta</taxon>
        <taxon>Embryophyta</taxon>
        <taxon>Tracheophyta</taxon>
        <taxon>Spermatophyta</taxon>
        <taxon>Magnoliopsida</taxon>
        <taxon>eudicotyledons</taxon>
        <taxon>Gunneridae</taxon>
        <taxon>Pentapetalae</taxon>
        <taxon>rosids</taxon>
        <taxon>fabids</taxon>
        <taxon>Malpighiales</taxon>
        <taxon>Salicaceae</taxon>
        <taxon>Saliceae</taxon>
        <taxon>Populus</taxon>
    </lineage>
</organism>
<keyword evidence="10 15" id="KW-0675">Receptor</keyword>
<evidence type="ECO:0000256" key="13">
    <source>
        <dbReference type="SAM" id="SignalP"/>
    </source>
</evidence>
<dbReference type="Proteomes" id="UP001164929">
    <property type="component" value="Chromosome 1"/>
</dbReference>
<keyword evidence="3" id="KW-1003">Cell membrane</keyword>
<dbReference type="InterPro" id="IPR001611">
    <property type="entry name" value="Leu-rich_rpt"/>
</dbReference>
<name>A0AAD6RT89_9ROSI</name>
<evidence type="ECO:0000256" key="7">
    <source>
        <dbReference type="ARBA" id="ARBA00022737"/>
    </source>
</evidence>
<feature type="domain" description="Leucine-rich repeat-containing N-terminal plant-type" evidence="14">
    <location>
        <begin position="33"/>
        <end position="81"/>
    </location>
</feature>
<evidence type="ECO:0000256" key="2">
    <source>
        <dbReference type="ARBA" id="ARBA00009592"/>
    </source>
</evidence>
<dbReference type="GO" id="GO:0005886">
    <property type="term" value="C:plasma membrane"/>
    <property type="evidence" value="ECO:0007669"/>
    <property type="project" value="UniProtKB-SubCell"/>
</dbReference>
<dbReference type="InterPro" id="IPR003591">
    <property type="entry name" value="Leu-rich_rpt_typical-subtyp"/>
</dbReference>
<keyword evidence="4" id="KW-0433">Leucine-rich repeat</keyword>
<evidence type="ECO:0000256" key="9">
    <source>
        <dbReference type="ARBA" id="ARBA00023136"/>
    </source>
</evidence>
<dbReference type="Pfam" id="PF08263">
    <property type="entry name" value="LRRNT_2"/>
    <property type="match status" value="1"/>
</dbReference>
<dbReference type="InterPro" id="IPR013210">
    <property type="entry name" value="LRR_N_plant-typ"/>
</dbReference>
<dbReference type="Pfam" id="PF00560">
    <property type="entry name" value="LRR_1"/>
    <property type="match status" value="2"/>
</dbReference>
<feature type="chain" id="PRO_5042021780" evidence="13">
    <location>
        <begin position="28"/>
        <end position="859"/>
    </location>
</feature>
<accession>A0AAD6RT89</accession>
<dbReference type="FunFam" id="3.80.10.10:FF:000041">
    <property type="entry name" value="LRR receptor-like serine/threonine-protein kinase ERECTA"/>
    <property type="match status" value="2"/>
</dbReference>
<dbReference type="AlphaFoldDB" id="A0AAD6RT89"/>
<comment type="similarity">
    <text evidence="2">Belongs to the RLP family.</text>
</comment>
<evidence type="ECO:0000256" key="5">
    <source>
        <dbReference type="ARBA" id="ARBA00022692"/>
    </source>
</evidence>
<comment type="subcellular location">
    <subcellularLocation>
        <location evidence="1">Cell membrane</location>
        <topology evidence="1">Single-pass type I membrane protein</topology>
    </subcellularLocation>
</comment>
<keyword evidence="6 13" id="KW-0732">Signal</keyword>
<keyword evidence="11" id="KW-0325">Glycoprotein</keyword>
<evidence type="ECO:0000256" key="10">
    <source>
        <dbReference type="ARBA" id="ARBA00023170"/>
    </source>
</evidence>
<dbReference type="FunFam" id="3.80.10.10:FF:000111">
    <property type="entry name" value="LRR receptor-like serine/threonine-protein kinase ERECTA"/>
    <property type="match status" value="1"/>
</dbReference>
<feature type="transmembrane region" description="Helical" evidence="12">
    <location>
        <begin position="808"/>
        <end position="829"/>
    </location>
</feature>
<evidence type="ECO:0000256" key="8">
    <source>
        <dbReference type="ARBA" id="ARBA00022989"/>
    </source>
</evidence>
<dbReference type="PRINTS" id="PR00019">
    <property type="entry name" value="LEURICHRPT"/>
</dbReference>
<comment type="caution">
    <text evidence="15">The sequence shown here is derived from an EMBL/GenBank/DDBJ whole genome shotgun (WGS) entry which is preliminary data.</text>
</comment>
<evidence type="ECO:0000256" key="6">
    <source>
        <dbReference type="ARBA" id="ARBA00022729"/>
    </source>
</evidence>
<dbReference type="SMART" id="SM00369">
    <property type="entry name" value="LRR_TYP"/>
    <property type="match status" value="13"/>
</dbReference>
<dbReference type="Pfam" id="PF13855">
    <property type="entry name" value="LRR_8"/>
    <property type="match status" value="4"/>
</dbReference>
<keyword evidence="8 12" id="KW-1133">Transmembrane helix</keyword>
<evidence type="ECO:0000256" key="11">
    <source>
        <dbReference type="ARBA" id="ARBA00023180"/>
    </source>
</evidence>
<evidence type="ECO:0000313" key="16">
    <source>
        <dbReference type="Proteomes" id="UP001164929"/>
    </source>
</evidence>
<dbReference type="Gene3D" id="3.80.10.10">
    <property type="entry name" value="Ribonuclease Inhibitor"/>
    <property type="match status" value="5"/>
</dbReference>
<dbReference type="SUPFAM" id="SSF52058">
    <property type="entry name" value="L domain-like"/>
    <property type="match status" value="2"/>
</dbReference>
<dbReference type="FunFam" id="3.80.10.10:FF:000095">
    <property type="entry name" value="LRR receptor-like serine/threonine-protein kinase GSO1"/>
    <property type="match status" value="1"/>
</dbReference>
<evidence type="ECO:0000256" key="1">
    <source>
        <dbReference type="ARBA" id="ARBA00004251"/>
    </source>
</evidence>
<dbReference type="PANTHER" id="PTHR48052">
    <property type="entry name" value="UNNAMED PRODUCT"/>
    <property type="match status" value="1"/>
</dbReference>
<evidence type="ECO:0000256" key="12">
    <source>
        <dbReference type="SAM" id="Phobius"/>
    </source>
</evidence>
<keyword evidence="16" id="KW-1185">Reference proteome</keyword>
<dbReference type="EMBL" id="JAQIZT010000001">
    <property type="protein sequence ID" value="KAJ7014715.1"/>
    <property type="molecule type" value="Genomic_DNA"/>
</dbReference>
<dbReference type="InterPro" id="IPR032675">
    <property type="entry name" value="LRR_dom_sf"/>
</dbReference>
<reference evidence="15 16" key="1">
    <citation type="journal article" date="2023" name="Mol. Ecol. Resour.">
        <title>Chromosome-level genome assembly of a triploid poplar Populus alba 'Berolinensis'.</title>
        <authorList>
            <person name="Chen S."/>
            <person name="Yu Y."/>
            <person name="Wang X."/>
            <person name="Wang S."/>
            <person name="Zhang T."/>
            <person name="Zhou Y."/>
            <person name="He R."/>
            <person name="Meng N."/>
            <person name="Wang Y."/>
            <person name="Liu W."/>
            <person name="Liu Z."/>
            <person name="Liu J."/>
            <person name="Guo Q."/>
            <person name="Huang H."/>
            <person name="Sederoff R.R."/>
            <person name="Wang G."/>
            <person name="Qu G."/>
            <person name="Chen S."/>
        </authorList>
    </citation>
    <scope>NUCLEOTIDE SEQUENCE [LARGE SCALE GENOMIC DNA]</scope>
    <source>
        <strain evidence="15">SC-2020</strain>
    </source>
</reference>
<evidence type="ECO:0000256" key="4">
    <source>
        <dbReference type="ARBA" id="ARBA00022614"/>
    </source>
</evidence>
<keyword evidence="7" id="KW-0677">Repeat</keyword>
<evidence type="ECO:0000256" key="3">
    <source>
        <dbReference type="ARBA" id="ARBA00022475"/>
    </source>
</evidence>